<evidence type="ECO:0000256" key="1">
    <source>
        <dbReference type="ARBA" id="ARBA00004496"/>
    </source>
</evidence>
<feature type="compositionally biased region" description="Pro residues" evidence="3">
    <location>
        <begin position="506"/>
        <end position="515"/>
    </location>
</feature>
<dbReference type="InterPro" id="IPR013809">
    <property type="entry name" value="ENTH"/>
</dbReference>
<dbReference type="GO" id="GO:0048268">
    <property type="term" value="P:clathrin coat assembly"/>
    <property type="evidence" value="ECO:0007669"/>
    <property type="project" value="InterPro"/>
</dbReference>
<dbReference type="SUPFAM" id="SSF48464">
    <property type="entry name" value="ENTH/VHS domain"/>
    <property type="match status" value="1"/>
</dbReference>
<comment type="subcellular location">
    <subcellularLocation>
        <location evidence="1">Cytoplasm</location>
    </subcellularLocation>
</comment>
<reference evidence="5 6" key="1">
    <citation type="journal article" date="2013" name="BMC Genomics">
        <title>Genomics-driven discovery of the pneumocandin biosynthetic gene cluster in the fungus Glarea lozoyensis.</title>
        <authorList>
            <person name="Chen L."/>
            <person name="Yue Q."/>
            <person name="Zhang X."/>
            <person name="Xiang M."/>
            <person name="Wang C."/>
            <person name="Li S."/>
            <person name="Che Y."/>
            <person name="Ortiz-Lopez F.J."/>
            <person name="Bills G.F."/>
            <person name="Liu X."/>
            <person name="An Z."/>
        </authorList>
    </citation>
    <scope>NUCLEOTIDE SEQUENCE [LARGE SCALE GENOMIC DNA]</scope>
    <source>
        <strain evidence="6">ATCC 20868 / MF5171</strain>
    </source>
</reference>
<feature type="compositionally biased region" description="Low complexity" evidence="3">
    <location>
        <begin position="394"/>
        <end position="436"/>
    </location>
</feature>
<dbReference type="GO" id="GO:0005905">
    <property type="term" value="C:clathrin-coated pit"/>
    <property type="evidence" value="ECO:0007669"/>
    <property type="project" value="TreeGrafter"/>
</dbReference>
<dbReference type="GO" id="GO:0072583">
    <property type="term" value="P:clathrin-dependent endocytosis"/>
    <property type="evidence" value="ECO:0007669"/>
    <property type="project" value="InterPro"/>
</dbReference>
<protein>
    <submittedName>
        <fullName evidence="5">GAT-like protein</fullName>
    </submittedName>
</protein>
<dbReference type="GO" id="GO:0000149">
    <property type="term" value="F:SNARE binding"/>
    <property type="evidence" value="ECO:0007669"/>
    <property type="project" value="TreeGrafter"/>
</dbReference>
<dbReference type="HOGENOM" id="CLU_014248_1_0_1"/>
<dbReference type="Pfam" id="PF07651">
    <property type="entry name" value="ANTH"/>
    <property type="match status" value="1"/>
</dbReference>
<feature type="compositionally biased region" description="Polar residues" evidence="3">
    <location>
        <begin position="602"/>
        <end position="629"/>
    </location>
</feature>
<feature type="compositionally biased region" description="Polar residues" evidence="3">
    <location>
        <begin position="574"/>
        <end position="593"/>
    </location>
</feature>
<dbReference type="STRING" id="1116229.S3EAH3"/>
<dbReference type="InterPro" id="IPR008942">
    <property type="entry name" value="ENTH_VHS"/>
</dbReference>
<name>S3EAH3_GLAL2</name>
<dbReference type="GO" id="GO:0006900">
    <property type="term" value="P:vesicle budding from membrane"/>
    <property type="evidence" value="ECO:0007669"/>
    <property type="project" value="TreeGrafter"/>
</dbReference>
<dbReference type="SUPFAM" id="SSF89009">
    <property type="entry name" value="GAT-like domain"/>
    <property type="match status" value="1"/>
</dbReference>
<feature type="region of interest" description="Disordered" evidence="3">
    <location>
        <begin position="280"/>
        <end position="332"/>
    </location>
</feature>
<evidence type="ECO:0000313" key="6">
    <source>
        <dbReference type="Proteomes" id="UP000016922"/>
    </source>
</evidence>
<feature type="compositionally biased region" description="Low complexity" evidence="3">
    <location>
        <begin position="293"/>
        <end position="302"/>
    </location>
</feature>
<dbReference type="CDD" id="cd16988">
    <property type="entry name" value="ANTH_N_YAP180"/>
    <property type="match status" value="1"/>
</dbReference>
<dbReference type="GO" id="GO:0005546">
    <property type="term" value="F:phosphatidylinositol-4,5-bisphosphate binding"/>
    <property type="evidence" value="ECO:0007669"/>
    <property type="project" value="TreeGrafter"/>
</dbReference>
<dbReference type="Gene3D" id="1.20.58.150">
    <property type="entry name" value="ANTH domain"/>
    <property type="match status" value="1"/>
</dbReference>
<sequence length="654" mass="72560">MSSSFEKSVKGATKIKAAPPKSKYIEHILIATHSGEAGIAEVFRALQNRLRDSTWTVVFKSLITVHLMIREGSPDVTLAYLAKHRNMLAISSFSDEHGKVQTQGRNIRHYTNYLSERARAYRDTKCDYVRGAERRLEKMSVEKGLLRETEVVQHQITSLLKCDVLDNEPENEITVTVFRMLVLDLLAMFHVMNQAMINILGHFFEMSKPDAERAMEIYKNFTKQTDFVVAYLSMARQYEHQTRVEVPKLKHAPINLGKQLEDYLLDPDFEINRRQYIAEQESKKGGKGSTNGASKATATSSKSESETKAAVGRAFPDAESAPSKPVAKGPAPDLIDFFESIEQNQTPMATQPGVQQQGYNPFNNNGQFQAVNQPQFTQNGQIDQNGFAQPQMGFQNTNPFPQQQQPFNTGFAVNQQQQPIPQQPVQQMQQPQQVQPNFTGAGFGGYSPQPSFQPGALSPIPSDSAANFQQHPQQPQQLGEMQTGAPQTTNPFRASMMSQPTGMTPPSFPLSPPISSPVNSPMNRQNTNPFARSSPSAPQQQFTPPSDQSPQQQMPQLQQQQSPPPPMPLQAMPTGTNPFARNLAMNNTAQRPQTAGGLMPQPTGNTNPFRQSQFVNTATGVGWQNNQQPIGGGLDNLETVPVFPRPATQQAWQQ</sequence>
<dbReference type="InterPro" id="IPR011417">
    <property type="entry name" value="ANTH_dom"/>
</dbReference>
<dbReference type="SMART" id="SM00273">
    <property type="entry name" value="ENTH"/>
    <property type="match status" value="1"/>
</dbReference>
<dbReference type="GO" id="GO:0005545">
    <property type="term" value="F:1-phosphatidylinositol binding"/>
    <property type="evidence" value="ECO:0007669"/>
    <property type="project" value="InterPro"/>
</dbReference>
<feature type="region of interest" description="Disordered" evidence="3">
    <location>
        <begin position="384"/>
        <end position="654"/>
    </location>
</feature>
<feature type="compositionally biased region" description="Polar residues" evidence="3">
    <location>
        <begin position="484"/>
        <end position="504"/>
    </location>
</feature>
<dbReference type="PANTHER" id="PTHR22951:SF5">
    <property type="entry name" value="PHOSPHATIDYLINOSITOL-BINDING CLATHRIN ASSEMBLY PROTEIN LAP"/>
    <property type="match status" value="1"/>
</dbReference>
<accession>S3EAH3</accession>
<dbReference type="PANTHER" id="PTHR22951">
    <property type="entry name" value="CLATHRIN ASSEMBLY PROTEIN"/>
    <property type="match status" value="1"/>
</dbReference>
<dbReference type="Gene3D" id="1.25.40.90">
    <property type="match status" value="1"/>
</dbReference>
<dbReference type="OrthoDB" id="44015at2759"/>
<feature type="domain" description="ENTH" evidence="4">
    <location>
        <begin position="1"/>
        <end position="128"/>
    </location>
</feature>
<dbReference type="FunFam" id="1.25.40.90:FF:000025">
    <property type="entry name" value="ENTH domain protein"/>
    <property type="match status" value="1"/>
</dbReference>
<evidence type="ECO:0000313" key="5">
    <source>
        <dbReference type="EMBL" id="EPE35298.1"/>
    </source>
</evidence>
<evidence type="ECO:0000259" key="4">
    <source>
        <dbReference type="PROSITE" id="PS50942"/>
    </source>
</evidence>
<dbReference type="PROSITE" id="PS50942">
    <property type="entry name" value="ENTH"/>
    <property type="match status" value="1"/>
</dbReference>
<dbReference type="EMBL" id="KE145354">
    <property type="protein sequence ID" value="EPE35298.1"/>
    <property type="molecule type" value="Genomic_DNA"/>
</dbReference>
<feature type="compositionally biased region" description="Low complexity" evidence="3">
    <location>
        <begin position="538"/>
        <end position="561"/>
    </location>
</feature>
<evidence type="ECO:0000256" key="2">
    <source>
        <dbReference type="ARBA" id="ARBA00022490"/>
    </source>
</evidence>
<dbReference type="InterPro" id="IPR014712">
    <property type="entry name" value="ANTH_dom_sf"/>
</dbReference>
<dbReference type="RefSeq" id="XP_008077377.1">
    <property type="nucleotide sequence ID" value="XM_008079186.1"/>
</dbReference>
<keyword evidence="2" id="KW-0963">Cytoplasm</keyword>
<dbReference type="GO" id="GO:0030136">
    <property type="term" value="C:clathrin-coated vesicle"/>
    <property type="evidence" value="ECO:0007669"/>
    <property type="project" value="InterPro"/>
</dbReference>
<dbReference type="OMA" id="AWTIVFK"/>
<dbReference type="GO" id="GO:0032050">
    <property type="term" value="F:clathrin heavy chain binding"/>
    <property type="evidence" value="ECO:0007669"/>
    <property type="project" value="TreeGrafter"/>
</dbReference>
<evidence type="ECO:0000256" key="3">
    <source>
        <dbReference type="SAM" id="MobiDB-lite"/>
    </source>
</evidence>
<dbReference type="Proteomes" id="UP000016922">
    <property type="component" value="Unassembled WGS sequence"/>
</dbReference>
<dbReference type="InterPro" id="IPR045192">
    <property type="entry name" value="AP180-like"/>
</dbReference>
<dbReference type="KEGG" id="glz:GLAREA_10997"/>
<dbReference type="eggNOG" id="KOG0251">
    <property type="taxonomic scope" value="Eukaryota"/>
</dbReference>
<feature type="compositionally biased region" description="Polar residues" evidence="3">
    <location>
        <begin position="518"/>
        <end position="537"/>
    </location>
</feature>
<dbReference type="AlphaFoldDB" id="S3EAH3"/>
<gene>
    <name evidence="5" type="ORF">GLAREA_10997</name>
</gene>
<dbReference type="FunFam" id="1.20.58.150:FF:000004">
    <property type="entry name" value="ENTH domain protein"/>
    <property type="match status" value="1"/>
</dbReference>
<organism evidence="5 6">
    <name type="scientific">Glarea lozoyensis (strain ATCC 20868 / MF5171)</name>
    <dbReference type="NCBI Taxonomy" id="1116229"/>
    <lineage>
        <taxon>Eukaryota</taxon>
        <taxon>Fungi</taxon>
        <taxon>Dikarya</taxon>
        <taxon>Ascomycota</taxon>
        <taxon>Pezizomycotina</taxon>
        <taxon>Leotiomycetes</taxon>
        <taxon>Helotiales</taxon>
        <taxon>Helotiaceae</taxon>
        <taxon>Glarea</taxon>
    </lineage>
</organism>
<keyword evidence="6" id="KW-1185">Reference proteome</keyword>
<dbReference type="GeneID" id="19470039"/>
<proteinExistence type="predicted"/>